<dbReference type="Proteomes" id="UP000831786">
    <property type="component" value="Chromosome"/>
</dbReference>
<proteinExistence type="predicted"/>
<feature type="coiled-coil region" evidence="1">
    <location>
        <begin position="168"/>
        <end position="202"/>
    </location>
</feature>
<dbReference type="EMBL" id="CP095045">
    <property type="protein sequence ID" value="UOQ58745.1"/>
    <property type="molecule type" value="Genomic_DNA"/>
</dbReference>
<gene>
    <name evidence="4" type="ORF">MUN78_07970</name>
</gene>
<dbReference type="InterPro" id="IPR023346">
    <property type="entry name" value="Lysozyme-like_dom_sf"/>
</dbReference>
<evidence type="ECO:0000256" key="1">
    <source>
        <dbReference type="SAM" id="Coils"/>
    </source>
</evidence>
<evidence type="ECO:0000313" key="5">
    <source>
        <dbReference type="Proteomes" id="UP000831786"/>
    </source>
</evidence>
<dbReference type="SUPFAM" id="SSF53955">
    <property type="entry name" value="Lysozyme-like"/>
    <property type="match status" value="1"/>
</dbReference>
<name>A0ABY4FR28_9MICO</name>
<accession>A0ABY4FR28</accession>
<feature type="region of interest" description="Disordered" evidence="2">
    <location>
        <begin position="249"/>
        <end position="287"/>
    </location>
</feature>
<evidence type="ECO:0000256" key="3">
    <source>
        <dbReference type="SAM" id="SignalP"/>
    </source>
</evidence>
<feature type="compositionally biased region" description="Basic and acidic residues" evidence="2">
    <location>
        <begin position="254"/>
        <end position="270"/>
    </location>
</feature>
<dbReference type="RefSeq" id="WP_244729857.1">
    <property type="nucleotide sequence ID" value="NZ_CP095045.1"/>
</dbReference>
<keyword evidence="3" id="KW-0732">Signal</keyword>
<feature type="compositionally biased region" description="Gly residues" evidence="2">
    <location>
        <begin position="271"/>
        <end position="286"/>
    </location>
</feature>
<feature type="chain" id="PRO_5046603899" description="Lytic transglycosylase domain-containing protein" evidence="3">
    <location>
        <begin position="30"/>
        <end position="391"/>
    </location>
</feature>
<feature type="coiled-coil region" evidence="1">
    <location>
        <begin position="48"/>
        <end position="96"/>
    </location>
</feature>
<feature type="signal peptide" evidence="3">
    <location>
        <begin position="1"/>
        <end position="29"/>
    </location>
</feature>
<organism evidence="4 5">
    <name type="scientific">Leucobacter allii</name>
    <dbReference type="NCBI Taxonomy" id="2932247"/>
    <lineage>
        <taxon>Bacteria</taxon>
        <taxon>Bacillati</taxon>
        <taxon>Actinomycetota</taxon>
        <taxon>Actinomycetes</taxon>
        <taxon>Micrococcales</taxon>
        <taxon>Microbacteriaceae</taxon>
        <taxon>Leucobacter</taxon>
    </lineage>
</organism>
<sequence length="391" mass="40614">MSDRPAPRRLAAVALTVAFLLSGTVPAVAVDANGYPSWDEVRAAQASESAAEAEYGRLESALSRARTEAESAATEAEAATAAAGEAERALRAASDREIALKDRAARAEADLEEHGDALGRMASWLYINGTGLASTSELAASENPEEFMGKLSTATQVSGTWSSLAARAEEELNTASSLEEQAAAAQEERARLAAAAEEAAADATASQRLAEAAVATALDRSDTVYAQLAALRGTSSDVERRYQIGQQVAAQQEAEAREREEAARRARESGESGGSGGGGGGGGGSTGVDPAGAQAYARSVLGAYGWGDEQFSCLVALWNGESGWRADALNPSSGAYGIPQSLPAEKMAVAGADWRTNGNTQVDWGLAYIQAAYGSPCDAWGSWQSRDPHWY</sequence>
<evidence type="ECO:0000256" key="2">
    <source>
        <dbReference type="SAM" id="MobiDB-lite"/>
    </source>
</evidence>
<evidence type="ECO:0008006" key="6">
    <source>
        <dbReference type="Google" id="ProtNLM"/>
    </source>
</evidence>
<keyword evidence="5" id="KW-1185">Reference proteome</keyword>
<protein>
    <recommendedName>
        <fullName evidence="6">Lytic transglycosylase domain-containing protein</fullName>
    </recommendedName>
</protein>
<keyword evidence="1" id="KW-0175">Coiled coil</keyword>
<evidence type="ECO:0000313" key="4">
    <source>
        <dbReference type="EMBL" id="UOQ58745.1"/>
    </source>
</evidence>
<reference evidence="4 5" key="1">
    <citation type="submission" date="2022-04" db="EMBL/GenBank/DDBJ databases">
        <title>Leucobacter sp. isolated from rhizosphere of garlic.</title>
        <authorList>
            <person name="Won M."/>
            <person name="Lee C.-M."/>
            <person name="Woen H.-Y."/>
            <person name="Kwon S.-W."/>
        </authorList>
    </citation>
    <scope>NUCLEOTIDE SEQUENCE [LARGE SCALE GENOMIC DNA]</scope>
    <source>
        <strain evidence="4 5">H21R-40</strain>
    </source>
</reference>